<sequence>MTVTLKMQDPRTQYPHPPYPVDPQKAPGSETKMTLKPNHGEQTYRGSGRLAGRAALITGADSGIGKAVALAFAREGADVLISYLNEDEDAKDTERWVTEAGRNAVLVPGDIQDPDHCHKLVQRAIKEFGHLDILVNNAAHQAMRQDITGFTPEELEKTFRTNVFAMFYLCQEAELRAPIKSGILGNSPIWQKN</sequence>
<dbReference type="AlphaFoldDB" id="A0A402D1H9"/>
<dbReference type="GO" id="GO:0016614">
    <property type="term" value="F:oxidoreductase activity, acting on CH-OH group of donors"/>
    <property type="evidence" value="ECO:0007669"/>
    <property type="project" value="UniProtKB-ARBA"/>
</dbReference>
<gene>
    <name evidence="3" type="ORF">CCAX7_36480</name>
</gene>
<comment type="similarity">
    <text evidence="1">Belongs to the short-chain dehydrogenases/reductases (SDR) family.</text>
</comment>
<dbReference type="Pfam" id="PF00106">
    <property type="entry name" value="adh_short"/>
    <property type="match status" value="1"/>
</dbReference>
<dbReference type="OrthoDB" id="9809287at2"/>
<dbReference type="SUPFAM" id="SSF51735">
    <property type="entry name" value="NAD(P)-binding Rossmann-fold domains"/>
    <property type="match status" value="1"/>
</dbReference>
<evidence type="ECO:0000256" key="1">
    <source>
        <dbReference type="ARBA" id="ARBA00006484"/>
    </source>
</evidence>
<evidence type="ECO:0000313" key="3">
    <source>
        <dbReference type="EMBL" id="BDI31597.1"/>
    </source>
</evidence>
<name>A0A402D1H9_9BACT</name>
<dbReference type="EMBL" id="AP025739">
    <property type="protein sequence ID" value="BDI31597.1"/>
    <property type="molecule type" value="Genomic_DNA"/>
</dbReference>
<keyword evidence="2" id="KW-0560">Oxidoreductase</keyword>
<dbReference type="RefSeq" id="WP_119323342.1">
    <property type="nucleotide sequence ID" value="NZ_AP025739.1"/>
</dbReference>
<dbReference type="Gene3D" id="3.40.50.720">
    <property type="entry name" value="NAD(P)-binding Rossmann-like Domain"/>
    <property type="match status" value="1"/>
</dbReference>
<dbReference type="InterPro" id="IPR002347">
    <property type="entry name" value="SDR_fam"/>
</dbReference>
<evidence type="ECO:0000256" key="2">
    <source>
        <dbReference type="ARBA" id="ARBA00023002"/>
    </source>
</evidence>
<proteinExistence type="inferred from homology"/>
<dbReference type="InterPro" id="IPR036291">
    <property type="entry name" value="NAD(P)-bd_dom_sf"/>
</dbReference>
<dbReference type="KEGG" id="ccot:CCAX7_36480"/>
<dbReference type="PANTHER" id="PTHR48107">
    <property type="entry name" value="NADPH-DEPENDENT ALDEHYDE REDUCTASE-LIKE PROTEIN, CHLOROPLASTIC-RELATED"/>
    <property type="match status" value="1"/>
</dbReference>
<evidence type="ECO:0000313" key="4">
    <source>
        <dbReference type="Proteomes" id="UP000287394"/>
    </source>
</evidence>
<dbReference type="PRINTS" id="PR00081">
    <property type="entry name" value="GDHRDH"/>
</dbReference>
<reference evidence="3 4" key="1">
    <citation type="journal article" date="2019" name="Int. J. Syst. Evol. Microbiol.">
        <title>Capsulimonas corticalis gen. nov., sp. nov., an aerobic capsulated bacterium, of a novel bacterial order, Capsulimonadales ord. nov., of the class Armatimonadia of the phylum Armatimonadetes.</title>
        <authorList>
            <person name="Li J."/>
            <person name="Kudo C."/>
            <person name="Tonouchi A."/>
        </authorList>
    </citation>
    <scope>NUCLEOTIDE SEQUENCE [LARGE SCALE GENOMIC DNA]</scope>
    <source>
        <strain evidence="3 4">AX-7</strain>
    </source>
</reference>
<organism evidence="3 4">
    <name type="scientific">Capsulimonas corticalis</name>
    <dbReference type="NCBI Taxonomy" id="2219043"/>
    <lineage>
        <taxon>Bacteria</taxon>
        <taxon>Bacillati</taxon>
        <taxon>Armatimonadota</taxon>
        <taxon>Armatimonadia</taxon>
        <taxon>Capsulimonadales</taxon>
        <taxon>Capsulimonadaceae</taxon>
        <taxon>Capsulimonas</taxon>
    </lineage>
</organism>
<dbReference type="FunCoup" id="A0A402D1H9">
    <property type="interactions" value="130"/>
</dbReference>
<protein>
    <submittedName>
        <fullName evidence="3">Uncharacterized protein</fullName>
    </submittedName>
</protein>
<dbReference type="Proteomes" id="UP000287394">
    <property type="component" value="Chromosome"/>
</dbReference>
<keyword evidence="4" id="KW-1185">Reference proteome</keyword>
<accession>A0A402D1H9</accession>
<dbReference type="PANTHER" id="PTHR48107:SF16">
    <property type="entry name" value="NADPH-DEPENDENT ALDEHYDE REDUCTASE 1, CHLOROPLASTIC"/>
    <property type="match status" value="1"/>
</dbReference>